<keyword evidence="4" id="KW-1185">Reference proteome</keyword>
<dbReference type="InterPro" id="IPR012902">
    <property type="entry name" value="N_methyl_site"/>
</dbReference>
<organism evidence="3 4">
    <name type="scientific">Prosthecobacter fusiformis</name>
    <dbReference type="NCBI Taxonomy" id="48464"/>
    <lineage>
        <taxon>Bacteria</taxon>
        <taxon>Pseudomonadati</taxon>
        <taxon>Verrucomicrobiota</taxon>
        <taxon>Verrucomicrobiia</taxon>
        <taxon>Verrucomicrobiales</taxon>
        <taxon>Verrucomicrobiaceae</taxon>
        <taxon>Prosthecobacter</taxon>
    </lineage>
</organism>
<gene>
    <name evidence="3" type="ORF">EI77_01693</name>
</gene>
<evidence type="ECO:0000256" key="1">
    <source>
        <dbReference type="ARBA" id="ARBA00022481"/>
    </source>
</evidence>
<dbReference type="Proteomes" id="UP000295662">
    <property type="component" value="Unassembled WGS sequence"/>
</dbReference>
<feature type="region of interest" description="Disordered" evidence="2">
    <location>
        <begin position="1"/>
        <end position="21"/>
    </location>
</feature>
<keyword evidence="1" id="KW-0488">Methylation</keyword>
<dbReference type="GO" id="GO:0015628">
    <property type="term" value="P:protein secretion by the type II secretion system"/>
    <property type="evidence" value="ECO:0007669"/>
    <property type="project" value="InterPro"/>
</dbReference>
<dbReference type="Gene3D" id="3.30.700.10">
    <property type="entry name" value="Glycoprotein, Type 4 Pilin"/>
    <property type="match status" value="1"/>
</dbReference>
<feature type="region of interest" description="Disordered" evidence="2">
    <location>
        <begin position="107"/>
        <end position="129"/>
    </location>
</feature>
<comment type="caution">
    <text evidence="3">The sequence shown here is derived from an EMBL/GenBank/DDBJ whole genome shotgun (WGS) entry which is preliminary data.</text>
</comment>
<dbReference type="SUPFAM" id="SSF54523">
    <property type="entry name" value="Pili subunits"/>
    <property type="match status" value="1"/>
</dbReference>
<dbReference type="OrthoDB" id="191004at2"/>
<sequence length="177" mass="19793">MKLPRLISDHGKLARQRTSRSRSGFSMTEMVISIAILGVLAGIMMMSLGGSLSASKETLAVTRVEKLNSALHQWSMSYPEMYFPVNDGGVTDELIVLRDLQYRNPNEKKATTGSPYMPPQYNPKDSSSDEDFRIRWNGRSFELLRPGQAGNGLLMVFDGSDMTEPVKFDEDYKPGSF</sequence>
<evidence type="ECO:0000313" key="4">
    <source>
        <dbReference type="Proteomes" id="UP000295662"/>
    </source>
</evidence>
<reference evidence="3 4" key="1">
    <citation type="submission" date="2019-03" db="EMBL/GenBank/DDBJ databases">
        <title>Genomic Encyclopedia of Archaeal and Bacterial Type Strains, Phase II (KMG-II): from individual species to whole genera.</title>
        <authorList>
            <person name="Goeker M."/>
        </authorList>
    </citation>
    <scope>NUCLEOTIDE SEQUENCE [LARGE SCALE GENOMIC DNA]</scope>
    <source>
        <strain evidence="3 4">ATCC 25309</strain>
    </source>
</reference>
<protein>
    <submittedName>
        <fullName evidence="3">Prepilin-type N-terminal cleavage/methylation domain-containing protein</fullName>
    </submittedName>
</protein>
<dbReference type="NCBIfam" id="TIGR02532">
    <property type="entry name" value="IV_pilin_GFxxxE"/>
    <property type="match status" value="1"/>
</dbReference>
<evidence type="ECO:0000313" key="3">
    <source>
        <dbReference type="EMBL" id="TDU73225.1"/>
    </source>
</evidence>
<dbReference type="Pfam" id="PF07963">
    <property type="entry name" value="N_methyl"/>
    <property type="match status" value="1"/>
</dbReference>
<dbReference type="InterPro" id="IPR045584">
    <property type="entry name" value="Pilin-like"/>
</dbReference>
<dbReference type="AlphaFoldDB" id="A0A4R7S6Z6"/>
<dbReference type="EMBL" id="SOCA01000002">
    <property type="protein sequence ID" value="TDU73225.1"/>
    <property type="molecule type" value="Genomic_DNA"/>
</dbReference>
<accession>A0A4R7S6Z6</accession>
<dbReference type="RefSeq" id="WP_133794581.1">
    <property type="nucleotide sequence ID" value="NZ_SOCA01000002.1"/>
</dbReference>
<dbReference type="GO" id="GO:0015627">
    <property type="term" value="C:type II protein secretion system complex"/>
    <property type="evidence" value="ECO:0007669"/>
    <property type="project" value="InterPro"/>
</dbReference>
<name>A0A4R7S6Z6_9BACT</name>
<dbReference type="InterPro" id="IPR000983">
    <property type="entry name" value="Bac_GSPG_pilin"/>
</dbReference>
<dbReference type="PRINTS" id="PR00813">
    <property type="entry name" value="BCTERIALGSPG"/>
</dbReference>
<evidence type="ECO:0000256" key="2">
    <source>
        <dbReference type="SAM" id="MobiDB-lite"/>
    </source>
</evidence>
<proteinExistence type="predicted"/>